<organism evidence="1 2">
    <name type="scientific">Mycena pura</name>
    <dbReference type="NCBI Taxonomy" id="153505"/>
    <lineage>
        <taxon>Eukaryota</taxon>
        <taxon>Fungi</taxon>
        <taxon>Dikarya</taxon>
        <taxon>Basidiomycota</taxon>
        <taxon>Agaricomycotina</taxon>
        <taxon>Agaricomycetes</taxon>
        <taxon>Agaricomycetidae</taxon>
        <taxon>Agaricales</taxon>
        <taxon>Marasmiineae</taxon>
        <taxon>Mycenaceae</taxon>
        <taxon>Mycena</taxon>
    </lineage>
</organism>
<feature type="non-terminal residue" evidence="1">
    <location>
        <position position="1"/>
    </location>
</feature>
<name>A0AAD6XWQ4_9AGAR</name>
<gene>
    <name evidence="1" type="ORF">GGX14DRAFT_381974</name>
</gene>
<dbReference type="Proteomes" id="UP001219525">
    <property type="component" value="Unassembled WGS sequence"/>
</dbReference>
<evidence type="ECO:0000313" key="1">
    <source>
        <dbReference type="EMBL" id="KAJ7190626.1"/>
    </source>
</evidence>
<dbReference type="EMBL" id="JARJCW010000146">
    <property type="protein sequence ID" value="KAJ7190626.1"/>
    <property type="molecule type" value="Genomic_DNA"/>
</dbReference>
<comment type="caution">
    <text evidence="1">The sequence shown here is derived from an EMBL/GenBank/DDBJ whole genome shotgun (WGS) entry which is preliminary data.</text>
</comment>
<reference evidence="1" key="1">
    <citation type="submission" date="2023-03" db="EMBL/GenBank/DDBJ databases">
        <title>Massive genome expansion in bonnet fungi (Mycena s.s.) driven by repeated elements and novel gene families across ecological guilds.</title>
        <authorList>
            <consortium name="Lawrence Berkeley National Laboratory"/>
            <person name="Harder C.B."/>
            <person name="Miyauchi S."/>
            <person name="Viragh M."/>
            <person name="Kuo A."/>
            <person name="Thoen E."/>
            <person name="Andreopoulos B."/>
            <person name="Lu D."/>
            <person name="Skrede I."/>
            <person name="Drula E."/>
            <person name="Henrissat B."/>
            <person name="Morin E."/>
            <person name="Kohler A."/>
            <person name="Barry K."/>
            <person name="LaButti K."/>
            <person name="Morin E."/>
            <person name="Salamov A."/>
            <person name="Lipzen A."/>
            <person name="Mereny Z."/>
            <person name="Hegedus B."/>
            <person name="Baldrian P."/>
            <person name="Stursova M."/>
            <person name="Weitz H."/>
            <person name="Taylor A."/>
            <person name="Grigoriev I.V."/>
            <person name="Nagy L.G."/>
            <person name="Martin F."/>
            <person name="Kauserud H."/>
        </authorList>
    </citation>
    <scope>NUCLEOTIDE SEQUENCE</scope>
    <source>
        <strain evidence="1">9144</strain>
    </source>
</reference>
<proteinExistence type="predicted"/>
<accession>A0AAD6XWQ4</accession>
<sequence>PARKRPREVGDWVARARKYTPPMQDADNFGKRWWVWWVDINPASRTKERPMKREPNTSWQSLDLYGQNGFLNILMCLKWWRDAMEASSPDWEEAVDDVTWVLQQITV</sequence>
<evidence type="ECO:0000313" key="2">
    <source>
        <dbReference type="Proteomes" id="UP001219525"/>
    </source>
</evidence>
<protein>
    <submittedName>
        <fullName evidence="1">Uncharacterized protein</fullName>
    </submittedName>
</protein>
<keyword evidence="2" id="KW-1185">Reference proteome</keyword>
<dbReference type="AlphaFoldDB" id="A0AAD6XWQ4"/>